<feature type="domain" description="CusB-like beta-barrel" evidence="6">
    <location>
        <begin position="246"/>
        <end position="319"/>
    </location>
</feature>
<dbReference type="GO" id="GO:0015562">
    <property type="term" value="F:efflux transmembrane transporter activity"/>
    <property type="evidence" value="ECO:0007669"/>
    <property type="project" value="TreeGrafter"/>
</dbReference>
<dbReference type="AlphaFoldDB" id="A0A7S7NU58"/>
<keyword evidence="3" id="KW-0813">Transport</keyword>
<dbReference type="RefSeq" id="WP_194451452.1">
    <property type="nucleotide sequence ID" value="NZ_CP063849.1"/>
</dbReference>
<dbReference type="FunFam" id="2.40.30.170:FF:000010">
    <property type="entry name" value="Efflux RND transporter periplasmic adaptor subunit"/>
    <property type="match status" value="1"/>
</dbReference>
<dbReference type="Proteomes" id="UP000593892">
    <property type="component" value="Chromosome"/>
</dbReference>
<comment type="subcellular location">
    <subcellularLocation>
        <location evidence="1">Cell envelope</location>
    </subcellularLocation>
</comment>
<organism evidence="8 9">
    <name type="scientific">Paludibaculum fermentans</name>
    <dbReference type="NCBI Taxonomy" id="1473598"/>
    <lineage>
        <taxon>Bacteria</taxon>
        <taxon>Pseudomonadati</taxon>
        <taxon>Acidobacteriota</taxon>
        <taxon>Terriglobia</taxon>
        <taxon>Bryobacterales</taxon>
        <taxon>Bryobacteraceae</taxon>
        <taxon>Paludibaculum</taxon>
    </lineage>
</organism>
<dbReference type="GO" id="GO:1990281">
    <property type="term" value="C:efflux pump complex"/>
    <property type="evidence" value="ECO:0007669"/>
    <property type="project" value="TreeGrafter"/>
</dbReference>
<dbReference type="Gene3D" id="1.10.287.470">
    <property type="entry name" value="Helix hairpin bin"/>
    <property type="match status" value="1"/>
</dbReference>
<dbReference type="InterPro" id="IPR058627">
    <property type="entry name" value="MdtA-like_C"/>
</dbReference>
<reference evidence="8 9" key="1">
    <citation type="submission" date="2020-10" db="EMBL/GenBank/DDBJ databases">
        <title>Complete genome sequence of Paludibaculum fermentans P105T, a facultatively anaerobic acidobacterium capable of dissimilatory Fe(III) reduction.</title>
        <authorList>
            <person name="Dedysh S.N."/>
            <person name="Beletsky A.V."/>
            <person name="Kulichevskaya I.S."/>
            <person name="Mardanov A.V."/>
            <person name="Ravin N.V."/>
        </authorList>
    </citation>
    <scope>NUCLEOTIDE SEQUENCE [LARGE SCALE GENOMIC DNA]</scope>
    <source>
        <strain evidence="8 9">P105</strain>
    </source>
</reference>
<comment type="similarity">
    <text evidence="2">Belongs to the membrane fusion protein (MFP) (TC 8.A.1) family.</text>
</comment>
<sequence length="401" mass="42826">MISKSLWAVSLLAAAGLSSGCGSKAPVAAKETAVPVRVRKPASVDRQTAIRAGGTVEARESAEIGFQLAGRVARVFVEEGQAVQRGQILAELDPRDYQFGMDIASGESDAAAAMAAKATAGTRKQDLEQARAAFEQADDEYKRMKTLYERHSLAPNDFKKIEAQWRVAQQRLDEAKEGARVEDRSAAEGKARQAQANVKLNAKRVADTRLAAPLTGVVARRLTDPGEMVAAGMPVFAVMDLNPVRVRVGVPEAEIAKVQAGRPAMIRIPSMGGQDFPGKVELVGFAAEPQSRTFAVRILVPNPKLVLRAGMIAEAEIEGDSRVKVITVPGEAIVRDPQGATLVYVYYPEKQRVFARRVQVGRAVNAEIEIASGITAADLIVVAGQQNVREGGLVQLTGAAQ</sequence>
<dbReference type="PROSITE" id="PS51257">
    <property type="entry name" value="PROKAR_LIPOPROTEIN"/>
    <property type="match status" value="1"/>
</dbReference>
<evidence type="ECO:0000313" key="9">
    <source>
        <dbReference type="Proteomes" id="UP000593892"/>
    </source>
</evidence>
<dbReference type="Pfam" id="PF25917">
    <property type="entry name" value="BSH_RND"/>
    <property type="match status" value="1"/>
</dbReference>
<feature type="domain" description="Multidrug resistance protein MdtA-like C-terminal permuted SH3" evidence="7">
    <location>
        <begin position="325"/>
        <end position="386"/>
    </location>
</feature>
<keyword evidence="9" id="KW-1185">Reference proteome</keyword>
<proteinExistence type="inferred from homology"/>
<evidence type="ECO:0000313" key="8">
    <source>
        <dbReference type="EMBL" id="QOY89790.1"/>
    </source>
</evidence>
<dbReference type="PANTHER" id="PTHR30469">
    <property type="entry name" value="MULTIDRUG RESISTANCE PROTEIN MDTA"/>
    <property type="match status" value="1"/>
</dbReference>
<dbReference type="NCBIfam" id="TIGR01730">
    <property type="entry name" value="RND_mfp"/>
    <property type="match status" value="1"/>
</dbReference>
<evidence type="ECO:0000256" key="2">
    <source>
        <dbReference type="ARBA" id="ARBA00009477"/>
    </source>
</evidence>
<feature type="signal peptide" evidence="4">
    <location>
        <begin position="1"/>
        <end position="24"/>
    </location>
</feature>
<dbReference type="Gene3D" id="2.40.30.170">
    <property type="match status" value="1"/>
</dbReference>
<feature type="chain" id="PRO_5032555352" evidence="4">
    <location>
        <begin position="25"/>
        <end position="401"/>
    </location>
</feature>
<dbReference type="Pfam" id="PF25967">
    <property type="entry name" value="RND-MFP_C"/>
    <property type="match status" value="1"/>
</dbReference>
<gene>
    <name evidence="8" type="ORF">IRI77_07515</name>
</gene>
<dbReference type="InterPro" id="IPR006143">
    <property type="entry name" value="RND_pump_MFP"/>
</dbReference>
<dbReference type="Pfam" id="PF25954">
    <property type="entry name" value="Beta-barrel_RND_2"/>
    <property type="match status" value="1"/>
</dbReference>
<dbReference type="EMBL" id="CP063849">
    <property type="protein sequence ID" value="QOY89790.1"/>
    <property type="molecule type" value="Genomic_DNA"/>
</dbReference>
<dbReference type="Gene3D" id="2.40.50.100">
    <property type="match status" value="1"/>
</dbReference>
<accession>A0A7S7NU58</accession>
<name>A0A7S7NU58_PALFE</name>
<evidence type="ECO:0000256" key="1">
    <source>
        <dbReference type="ARBA" id="ARBA00004196"/>
    </source>
</evidence>
<evidence type="ECO:0000259" key="5">
    <source>
        <dbReference type="Pfam" id="PF25917"/>
    </source>
</evidence>
<evidence type="ECO:0000256" key="4">
    <source>
        <dbReference type="SAM" id="SignalP"/>
    </source>
</evidence>
<protein>
    <submittedName>
        <fullName evidence="8">Efflux RND transporter periplasmic adaptor subunit</fullName>
    </submittedName>
</protein>
<evidence type="ECO:0000259" key="6">
    <source>
        <dbReference type="Pfam" id="PF25954"/>
    </source>
</evidence>
<evidence type="ECO:0000256" key="3">
    <source>
        <dbReference type="ARBA" id="ARBA00022448"/>
    </source>
</evidence>
<dbReference type="InterPro" id="IPR058625">
    <property type="entry name" value="MdtA-like_BSH"/>
</dbReference>
<feature type="domain" description="Multidrug resistance protein MdtA-like barrel-sandwich hybrid" evidence="5">
    <location>
        <begin position="61"/>
        <end position="239"/>
    </location>
</feature>
<evidence type="ECO:0000259" key="7">
    <source>
        <dbReference type="Pfam" id="PF25967"/>
    </source>
</evidence>
<dbReference type="KEGG" id="pfer:IRI77_07515"/>
<dbReference type="InterPro" id="IPR058792">
    <property type="entry name" value="Beta-barrel_RND_2"/>
</dbReference>
<keyword evidence="4" id="KW-0732">Signal</keyword>
<dbReference type="SUPFAM" id="SSF111369">
    <property type="entry name" value="HlyD-like secretion proteins"/>
    <property type="match status" value="2"/>
</dbReference>
<dbReference type="Gene3D" id="2.40.420.20">
    <property type="match status" value="1"/>
</dbReference>